<dbReference type="RefSeq" id="WP_223907941.1">
    <property type="nucleotide sequence ID" value="NZ_AP024238.1"/>
</dbReference>
<accession>A0ABN6D191</accession>
<dbReference type="CDD" id="cd03449">
    <property type="entry name" value="R_hydratase"/>
    <property type="match status" value="1"/>
</dbReference>
<proteinExistence type="predicted"/>
<dbReference type="Gene3D" id="3.10.129.10">
    <property type="entry name" value="Hotdog Thioesterase"/>
    <property type="match status" value="1"/>
</dbReference>
<dbReference type="InterPro" id="IPR050965">
    <property type="entry name" value="UPF0336/Enoyl-CoA_hydratase"/>
</dbReference>
<name>A0ABN6D191_9BURK</name>
<evidence type="ECO:0000313" key="3">
    <source>
        <dbReference type="Proteomes" id="UP000824366"/>
    </source>
</evidence>
<dbReference type="SUPFAM" id="SSF54637">
    <property type="entry name" value="Thioesterase/thiol ester dehydrase-isomerase"/>
    <property type="match status" value="1"/>
</dbReference>
<dbReference type="Pfam" id="PF01575">
    <property type="entry name" value="MaoC_dehydratas"/>
    <property type="match status" value="1"/>
</dbReference>
<dbReference type="InterPro" id="IPR029069">
    <property type="entry name" value="HotDog_dom_sf"/>
</dbReference>
<dbReference type="InterPro" id="IPR002539">
    <property type="entry name" value="MaoC-like_dom"/>
</dbReference>
<feature type="domain" description="MaoC-like" evidence="1">
    <location>
        <begin position="21"/>
        <end position="121"/>
    </location>
</feature>
<dbReference type="Proteomes" id="UP000824366">
    <property type="component" value="Chromosome"/>
</dbReference>
<dbReference type="PANTHER" id="PTHR43437:SF3">
    <property type="entry name" value="HYDROXYACYL-THIOESTER DEHYDRATASE TYPE 2, MITOCHONDRIAL"/>
    <property type="match status" value="1"/>
</dbReference>
<protein>
    <submittedName>
        <fullName evidence="2">(R)-specific enoyl-CoA hydratase</fullName>
    </submittedName>
</protein>
<organism evidence="2 3">
    <name type="scientific">Rhodoferax lithotrophicus</name>
    <dbReference type="NCBI Taxonomy" id="2798804"/>
    <lineage>
        <taxon>Bacteria</taxon>
        <taxon>Pseudomonadati</taxon>
        <taxon>Pseudomonadota</taxon>
        <taxon>Betaproteobacteria</taxon>
        <taxon>Burkholderiales</taxon>
        <taxon>Comamonadaceae</taxon>
        <taxon>Rhodoferax</taxon>
    </lineage>
</organism>
<evidence type="ECO:0000313" key="2">
    <source>
        <dbReference type="EMBL" id="BCO25740.1"/>
    </source>
</evidence>
<keyword evidence="3" id="KW-1185">Reference proteome</keyword>
<reference evidence="2 3" key="1">
    <citation type="journal article" date="2021" name="Microbiol. Spectr.">
        <title>A Single Bacterium Capable of Oxidation and Reduction of Iron at Circumneutral pH.</title>
        <authorList>
            <person name="Kato S."/>
            <person name="Ohkuma M."/>
        </authorList>
    </citation>
    <scope>NUCLEOTIDE SEQUENCE [LARGE SCALE GENOMIC DNA]</scope>
    <source>
        <strain evidence="2 3">MIZ03</strain>
    </source>
</reference>
<dbReference type="PANTHER" id="PTHR43437">
    <property type="entry name" value="HYDROXYACYL-THIOESTER DEHYDRATASE TYPE 2, MITOCHONDRIAL-RELATED"/>
    <property type="match status" value="1"/>
</dbReference>
<sequence length="158" mass="16809">MNHLNGYDIEDMNVGMSATFSKTITEADIVLFAGVSGDTNAIHINEEYAATTAFKGRIAHGMLSASVISAAVANRLPGPGAIYLNQQLNFLAPVRPGDTVHATVKVRELHRDRGRVVLETTCSVRGVMVIDGEALVKVDSAVRRANKAATQMTSGSNI</sequence>
<dbReference type="EMBL" id="AP024238">
    <property type="protein sequence ID" value="BCO25740.1"/>
    <property type="molecule type" value="Genomic_DNA"/>
</dbReference>
<gene>
    <name evidence="2" type="ORF">MIZ03_0619</name>
</gene>
<evidence type="ECO:0000259" key="1">
    <source>
        <dbReference type="Pfam" id="PF01575"/>
    </source>
</evidence>